<name>A0A6H1ZJM0_9ZZZZ</name>
<dbReference type="EMBL" id="MT144046">
    <property type="protein sequence ID" value="QJA47517.1"/>
    <property type="molecule type" value="Genomic_DNA"/>
</dbReference>
<proteinExistence type="predicted"/>
<sequence length="136" mass="14916">MPEGMWPEMAGWFEGLGGTQGMASWGGANPLAPLTEGAAYWMSPEWWKEGQNAVNIYNPKVEMPDLSGGHKQYIMDQIMEKGVMGRTNPGQHSGLGITPAALPQLPDLEQPIQGTLNQWNTMPQWNMGTGPTWGNF</sequence>
<accession>A0A6H1ZJM0</accession>
<dbReference type="AlphaFoldDB" id="A0A6H1ZJM0"/>
<gene>
    <name evidence="1" type="ORF">TM448A00693_0014</name>
</gene>
<organism evidence="1">
    <name type="scientific">viral metagenome</name>
    <dbReference type="NCBI Taxonomy" id="1070528"/>
    <lineage>
        <taxon>unclassified sequences</taxon>
        <taxon>metagenomes</taxon>
        <taxon>organismal metagenomes</taxon>
    </lineage>
</organism>
<evidence type="ECO:0000313" key="1">
    <source>
        <dbReference type="EMBL" id="QJA47517.1"/>
    </source>
</evidence>
<reference evidence="1" key="1">
    <citation type="submission" date="2020-03" db="EMBL/GenBank/DDBJ databases">
        <title>The deep terrestrial virosphere.</title>
        <authorList>
            <person name="Holmfeldt K."/>
            <person name="Nilsson E."/>
            <person name="Simone D."/>
            <person name="Lopez-Fernandez M."/>
            <person name="Wu X."/>
            <person name="de Brujin I."/>
            <person name="Lundin D."/>
            <person name="Andersson A."/>
            <person name="Bertilsson S."/>
            <person name="Dopson M."/>
        </authorList>
    </citation>
    <scope>NUCLEOTIDE SEQUENCE</scope>
    <source>
        <strain evidence="1">TM448A00693</strain>
    </source>
</reference>
<protein>
    <submittedName>
        <fullName evidence="1">Uncharacterized protein</fullName>
    </submittedName>
</protein>